<gene>
    <name evidence="2" type="ORF">POSPLADRAFT_1067827</name>
</gene>
<evidence type="ECO:0000256" key="1">
    <source>
        <dbReference type="SAM" id="MobiDB-lite"/>
    </source>
</evidence>
<feature type="compositionally biased region" description="Basic residues" evidence="1">
    <location>
        <begin position="37"/>
        <end position="49"/>
    </location>
</feature>
<feature type="compositionally biased region" description="Polar residues" evidence="1">
    <location>
        <begin position="372"/>
        <end position="384"/>
    </location>
</feature>
<feature type="region of interest" description="Disordered" evidence="1">
    <location>
        <begin position="185"/>
        <end position="478"/>
    </location>
</feature>
<feature type="region of interest" description="Disordered" evidence="1">
    <location>
        <begin position="37"/>
        <end position="61"/>
    </location>
</feature>
<dbReference type="RefSeq" id="XP_024334641.1">
    <property type="nucleotide sequence ID" value="XM_024482232.1"/>
</dbReference>
<feature type="compositionally biased region" description="Polar residues" evidence="1">
    <location>
        <begin position="192"/>
        <end position="208"/>
    </location>
</feature>
<dbReference type="AlphaFoldDB" id="A0A1X6MN44"/>
<feature type="compositionally biased region" description="Polar residues" evidence="1">
    <location>
        <begin position="403"/>
        <end position="415"/>
    </location>
</feature>
<organism evidence="2 3">
    <name type="scientific">Postia placenta MAD-698-R-SB12</name>
    <dbReference type="NCBI Taxonomy" id="670580"/>
    <lineage>
        <taxon>Eukaryota</taxon>
        <taxon>Fungi</taxon>
        <taxon>Dikarya</taxon>
        <taxon>Basidiomycota</taxon>
        <taxon>Agaricomycotina</taxon>
        <taxon>Agaricomycetes</taxon>
        <taxon>Polyporales</taxon>
        <taxon>Adustoporiaceae</taxon>
        <taxon>Rhodonia</taxon>
    </lineage>
</organism>
<evidence type="ECO:0000313" key="2">
    <source>
        <dbReference type="EMBL" id="OSX57847.1"/>
    </source>
</evidence>
<evidence type="ECO:0000313" key="3">
    <source>
        <dbReference type="Proteomes" id="UP000194127"/>
    </source>
</evidence>
<feature type="region of interest" description="Disordered" evidence="1">
    <location>
        <begin position="505"/>
        <end position="558"/>
    </location>
</feature>
<feature type="compositionally biased region" description="Basic and acidic residues" evidence="1">
    <location>
        <begin position="210"/>
        <end position="227"/>
    </location>
</feature>
<name>A0A1X6MN44_9APHY</name>
<reference evidence="2 3" key="1">
    <citation type="submission" date="2017-04" db="EMBL/GenBank/DDBJ databases">
        <title>Genome Sequence of the Model Brown-Rot Fungus Postia placenta SB12.</title>
        <authorList>
            <consortium name="DOE Joint Genome Institute"/>
            <person name="Gaskell J."/>
            <person name="Kersten P."/>
            <person name="Larrondo L.F."/>
            <person name="Canessa P."/>
            <person name="Martinez D."/>
            <person name="Hibbett D."/>
            <person name="Schmoll M."/>
            <person name="Kubicek C.P."/>
            <person name="Martinez A.T."/>
            <person name="Yadav J."/>
            <person name="Master E."/>
            <person name="Magnuson J.K."/>
            <person name="James T."/>
            <person name="Yaver D."/>
            <person name="Berka R."/>
            <person name="Labutti K."/>
            <person name="Lipzen A."/>
            <person name="Aerts A."/>
            <person name="Barry K."/>
            <person name="Henrissat B."/>
            <person name="Blanchette R."/>
            <person name="Grigoriev I."/>
            <person name="Cullen D."/>
        </authorList>
    </citation>
    <scope>NUCLEOTIDE SEQUENCE [LARGE SCALE GENOMIC DNA]</scope>
    <source>
        <strain evidence="2 3">MAD-698-R-SB12</strain>
    </source>
</reference>
<dbReference type="Proteomes" id="UP000194127">
    <property type="component" value="Unassembled WGS sequence"/>
</dbReference>
<dbReference type="OrthoDB" id="787137at2759"/>
<accession>A0A1X6MN44</accession>
<sequence length="558" mass="61624">MTIEDAYNTLVQLKMLTVDDSSRRLKPMPGQTIKVQKGRKSGVARKHLQRTQTNDDEKVKGPFVLPTSYEIHWDPDEVEQYMARWEAKGYLTLKPEKLKWSPFIVARMRKSEQLSSDQPQQAAKVDLVAAEAGARLDTSTETRSTSIIATKSPAFSLFDDDNVITISSSREASRVQPDAEIARSPSAIPDSEAQSTQQASSGNPQTPRGTRPESVHEKEREVARDSQADDLDQLELDRAFAEQLARDESRSRLRNRVHSEPSAPIPRDEPTTRKGRPPAGRRASTRTGGDNSGAPVGDDAVLAAQLAREESTRRLLRARSNTEQQDAKRADPTPRSASPRKRRRVDSPNMDRTLSTSMSPPITRRNSRRTLADSSLSKDTTAQRKASRRLMNGTAGMAPRQRQAATRPTSGTSGSAVLMYDREEEEESSDGETRKHAMAADKGQREPIIDVSVNEPKYEDTGTPLTATTARHSAPSDDTVFVAEEHAGGTRKTSPARHIIVKVPTAAPVNEQQSDRRDGEDFMEVDKRMGGDAEVEREGEADAEGEPDLDGEPDLEML</sequence>
<proteinExistence type="predicted"/>
<feature type="compositionally biased region" description="Basic and acidic residues" evidence="1">
    <location>
        <begin position="431"/>
        <end position="448"/>
    </location>
</feature>
<dbReference type="STRING" id="670580.A0A1X6MN44"/>
<keyword evidence="3" id="KW-1185">Reference proteome</keyword>
<feature type="compositionally biased region" description="Acidic residues" evidence="1">
    <location>
        <begin position="541"/>
        <end position="558"/>
    </location>
</feature>
<feature type="compositionally biased region" description="Basic and acidic residues" evidence="1">
    <location>
        <begin position="235"/>
        <end position="251"/>
    </location>
</feature>
<feature type="compositionally biased region" description="Basic and acidic residues" evidence="1">
    <location>
        <begin position="513"/>
        <end position="540"/>
    </location>
</feature>
<dbReference type="EMBL" id="KZ110607">
    <property type="protein sequence ID" value="OSX57847.1"/>
    <property type="molecule type" value="Genomic_DNA"/>
</dbReference>
<protein>
    <submittedName>
        <fullName evidence="2">Uncharacterized protein</fullName>
    </submittedName>
</protein>
<dbReference type="GeneID" id="36327182"/>
<feature type="compositionally biased region" description="Polar residues" evidence="1">
    <location>
        <begin position="350"/>
        <end position="360"/>
    </location>
</feature>